<dbReference type="FunFam" id="3.40.50.300:FF:000299">
    <property type="entry name" value="ABC transporter ATP-binding protein/permease"/>
    <property type="match status" value="1"/>
</dbReference>
<keyword evidence="6" id="KW-0378">Hydrolase</keyword>
<feature type="domain" description="ABC transporter" evidence="11">
    <location>
        <begin position="484"/>
        <end position="718"/>
    </location>
</feature>
<dbReference type="Proteomes" id="UP000541470">
    <property type="component" value="Unassembled WGS sequence"/>
</dbReference>
<dbReference type="Pfam" id="PF00664">
    <property type="entry name" value="ABC_membrane"/>
    <property type="match status" value="1"/>
</dbReference>
<dbReference type="InterPro" id="IPR003439">
    <property type="entry name" value="ABC_transporter-like_ATP-bd"/>
</dbReference>
<keyword evidence="5" id="KW-0547">Nucleotide-binding</keyword>
<organism evidence="14 15">
    <name type="scientific">Rhizobium terricola</name>
    <dbReference type="NCBI Taxonomy" id="2728849"/>
    <lineage>
        <taxon>Bacteria</taxon>
        <taxon>Pseudomonadati</taxon>
        <taxon>Pseudomonadota</taxon>
        <taxon>Alphaproteobacteria</taxon>
        <taxon>Hyphomicrobiales</taxon>
        <taxon>Rhizobiaceae</taxon>
        <taxon>Rhizobium/Agrobacterium group</taxon>
        <taxon>Rhizobium</taxon>
    </lineage>
</organism>
<dbReference type="RefSeq" id="WP_169594912.1">
    <property type="nucleotide sequence ID" value="NZ_JABBGK010000006.1"/>
</dbReference>
<dbReference type="InterPro" id="IPR039421">
    <property type="entry name" value="Type_1_exporter"/>
</dbReference>
<evidence type="ECO:0000259" key="12">
    <source>
        <dbReference type="PROSITE" id="PS50929"/>
    </source>
</evidence>
<keyword evidence="4 10" id="KW-0812">Transmembrane</keyword>
<feature type="transmembrane region" description="Helical" evidence="10">
    <location>
        <begin position="306"/>
        <end position="325"/>
    </location>
</feature>
<feature type="transmembrane region" description="Helical" evidence="10">
    <location>
        <begin position="278"/>
        <end position="300"/>
    </location>
</feature>
<evidence type="ECO:0000256" key="7">
    <source>
        <dbReference type="ARBA" id="ARBA00022840"/>
    </source>
</evidence>
<gene>
    <name evidence="14" type="ORF">HHL25_19855</name>
</gene>
<feature type="transmembrane region" description="Helical" evidence="10">
    <location>
        <begin position="169"/>
        <end position="190"/>
    </location>
</feature>
<evidence type="ECO:0000313" key="14">
    <source>
        <dbReference type="EMBL" id="NML76391.1"/>
    </source>
</evidence>
<proteinExistence type="predicted"/>
<evidence type="ECO:0000259" key="13">
    <source>
        <dbReference type="PROSITE" id="PS50990"/>
    </source>
</evidence>
<dbReference type="InterPro" id="IPR027417">
    <property type="entry name" value="P-loop_NTPase"/>
</dbReference>
<evidence type="ECO:0000256" key="1">
    <source>
        <dbReference type="ARBA" id="ARBA00004651"/>
    </source>
</evidence>
<evidence type="ECO:0000259" key="11">
    <source>
        <dbReference type="PROSITE" id="PS50893"/>
    </source>
</evidence>
<evidence type="ECO:0000256" key="2">
    <source>
        <dbReference type="ARBA" id="ARBA00022448"/>
    </source>
</evidence>
<dbReference type="Pfam" id="PF00005">
    <property type="entry name" value="ABC_tran"/>
    <property type="match status" value="1"/>
</dbReference>
<dbReference type="InterPro" id="IPR003593">
    <property type="entry name" value="AAA+_ATPase"/>
</dbReference>
<dbReference type="InterPro" id="IPR036640">
    <property type="entry name" value="ABC1_TM_sf"/>
</dbReference>
<evidence type="ECO:0000256" key="9">
    <source>
        <dbReference type="ARBA" id="ARBA00023136"/>
    </source>
</evidence>
<comment type="caution">
    <text evidence="14">The sequence shown here is derived from an EMBL/GenBank/DDBJ whole genome shotgun (WGS) entry which is preliminary data.</text>
</comment>
<dbReference type="GO" id="GO:0005524">
    <property type="term" value="F:ATP binding"/>
    <property type="evidence" value="ECO:0007669"/>
    <property type="project" value="UniProtKB-KW"/>
</dbReference>
<dbReference type="SUPFAM" id="SSF90123">
    <property type="entry name" value="ABC transporter transmembrane region"/>
    <property type="match status" value="1"/>
</dbReference>
<dbReference type="NCBIfam" id="TIGR03375">
    <property type="entry name" value="type_I_sec_LssB"/>
    <property type="match status" value="1"/>
</dbReference>
<feature type="domain" description="Peptidase C39" evidence="13">
    <location>
        <begin position="18"/>
        <end position="133"/>
    </location>
</feature>
<keyword evidence="7" id="KW-0067">ATP-binding</keyword>
<dbReference type="InterPro" id="IPR011527">
    <property type="entry name" value="ABC1_TM_dom"/>
</dbReference>
<feature type="domain" description="ABC transmembrane type-1" evidence="12">
    <location>
        <begin position="172"/>
        <end position="450"/>
    </location>
</feature>
<dbReference type="PROSITE" id="PS50990">
    <property type="entry name" value="PEPTIDASE_C39"/>
    <property type="match status" value="1"/>
</dbReference>
<dbReference type="EMBL" id="JABBGK010000006">
    <property type="protein sequence ID" value="NML76391.1"/>
    <property type="molecule type" value="Genomic_DNA"/>
</dbReference>
<dbReference type="CDD" id="cd18587">
    <property type="entry name" value="ABC_6TM_LapB_like"/>
    <property type="match status" value="1"/>
</dbReference>
<evidence type="ECO:0000256" key="5">
    <source>
        <dbReference type="ARBA" id="ARBA00022741"/>
    </source>
</evidence>
<dbReference type="SMART" id="SM00382">
    <property type="entry name" value="AAA"/>
    <property type="match status" value="1"/>
</dbReference>
<comment type="subcellular location">
    <subcellularLocation>
        <location evidence="1">Cell membrane</location>
        <topology evidence="1">Multi-pass membrane protein</topology>
    </subcellularLocation>
</comment>
<dbReference type="InterPro" id="IPR005074">
    <property type="entry name" value="Peptidase_C39"/>
</dbReference>
<dbReference type="PANTHER" id="PTHR43394:SF1">
    <property type="entry name" value="ATP-BINDING CASSETTE SUB-FAMILY B MEMBER 10, MITOCHONDRIAL"/>
    <property type="match status" value="1"/>
</dbReference>
<evidence type="ECO:0000256" key="6">
    <source>
        <dbReference type="ARBA" id="ARBA00022801"/>
    </source>
</evidence>
<dbReference type="GO" id="GO:0006508">
    <property type="term" value="P:proteolysis"/>
    <property type="evidence" value="ECO:0007669"/>
    <property type="project" value="InterPro"/>
</dbReference>
<evidence type="ECO:0000256" key="3">
    <source>
        <dbReference type="ARBA" id="ARBA00022475"/>
    </source>
</evidence>
<feature type="transmembrane region" description="Helical" evidence="10">
    <location>
        <begin position="202"/>
        <end position="223"/>
    </location>
</feature>
<dbReference type="GO" id="GO:0005886">
    <property type="term" value="C:plasma membrane"/>
    <property type="evidence" value="ECO:0007669"/>
    <property type="project" value="UniProtKB-SubCell"/>
</dbReference>
<accession>A0A7Y0AZI1</accession>
<evidence type="ECO:0000256" key="8">
    <source>
        <dbReference type="ARBA" id="ARBA00022989"/>
    </source>
</evidence>
<dbReference type="PANTHER" id="PTHR43394">
    <property type="entry name" value="ATP-DEPENDENT PERMEASE MDL1, MITOCHONDRIAL"/>
    <property type="match status" value="1"/>
</dbReference>
<protein>
    <submittedName>
        <fullName evidence="14">Type I secretion system permease/ATPase</fullName>
    </submittedName>
</protein>
<keyword evidence="15" id="KW-1185">Reference proteome</keyword>
<evidence type="ECO:0000256" key="4">
    <source>
        <dbReference type="ARBA" id="ARBA00022692"/>
    </source>
</evidence>
<dbReference type="Gene3D" id="1.20.1560.10">
    <property type="entry name" value="ABC transporter type 1, transmembrane domain"/>
    <property type="match status" value="1"/>
</dbReference>
<dbReference type="PROSITE" id="PS50929">
    <property type="entry name" value="ABC_TM1F"/>
    <property type="match status" value="1"/>
</dbReference>
<keyword evidence="8 10" id="KW-1133">Transmembrane helix</keyword>
<dbReference type="Gene3D" id="3.90.70.10">
    <property type="entry name" value="Cysteine proteinases"/>
    <property type="match status" value="1"/>
</dbReference>
<evidence type="ECO:0000256" key="10">
    <source>
        <dbReference type="SAM" id="Phobius"/>
    </source>
</evidence>
<dbReference type="InterPro" id="IPR017750">
    <property type="entry name" value="ATPase_T1SS"/>
</dbReference>
<keyword evidence="2" id="KW-0813">Transport</keyword>
<dbReference type="GO" id="GO:0016887">
    <property type="term" value="F:ATP hydrolysis activity"/>
    <property type="evidence" value="ECO:0007669"/>
    <property type="project" value="InterPro"/>
</dbReference>
<sequence>MLDIVSESPAAIPLRSFKAAFKSVAAYYGRPTSDTVLFSGLPDEVTESLDVDDVERLAERIGLQTQKISERDCRTGNFECPAIVVFPEGRILAVLERDENGTSLLDVVAKDGAPIRLTPEQFARLQPKAAFSFSMFYMNASEEALVGTAVEIEKRHWLATTLVPYWRTYVRVIVAALFINVIALATPLFTMNVYDRVLPNKAIPTLWVLAFGVLLAYTFDFLLKTARATLIDYAGRKADLRLSQLIFDKVLNSTLASRPMSTGEYANRITQYEFVREFFTSNTIGVAIDSAFVFVFLFVIYLIAGWLVVIPAVSFILTVCVGLIAQAQIGKSMATAANEASRRQSLLVETISTIETVKSLGAEAGMLRRWQELTKNSSRTSEHIKHISSNAVNWTTFIQQAAGTLIVVAGAYEFAAGNIAMGAIIAAVMLSGRAGAPLGQVAMTLARFRQATMSLRILDKIMEQPDDRPSTAGFVNRQIHTGAFSFENVSFQYPGSDFPVINGLSFSVKPGEKIGIIGRIGSGKTTIGRLLDGLYLPTSGRVLIDGVDIRQYHMAEVRAAVAIAGQSSELFSGTVKENLLIGRADATDDELLEVAKMTGVDLFVANHPRGFDMPVGERGSNLSNGQKQALTIARLLLVRPKIVFLDEPSGAMDMASERHLINRLNNAFGPETTLLIATHRHSMLELVDRLIVIDKGRIVADGPKKAVIEAMQRAKTEPA</sequence>
<dbReference type="Gene3D" id="3.40.50.300">
    <property type="entry name" value="P-loop containing nucleotide triphosphate hydrolases"/>
    <property type="match status" value="1"/>
</dbReference>
<evidence type="ECO:0000313" key="15">
    <source>
        <dbReference type="Proteomes" id="UP000541470"/>
    </source>
</evidence>
<dbReference type="GO" id="GO:0015421">
    <property type="term" value="F:ABC-type oligopeptide transporter activity"/>
    <property type="evidence" value="ECO:0007669"/>
    <property type="project" value="TreeGrafter"/>
</dbReference>
<dbReference type="GO" id="GO:0008233">
    <property type="term" value="F:peptidase activity"/>
    <property type="evidence" value="ECO:0007669"/>
    <property type="project" value="InterPro"/>
</dbReference>
<keyword evidence="3" id="KW-1003">Cell membrane</keyword>
<keyword evidence="9 10" id="KW-0472">Membrane</keyword>
<name>A0A7Y0AZI1_9HYPH</name>
<dbReference type="SUPFAM" id="SSF52540">
    <property type="entry name" value="P-loop containing nucleoside triphosphate hydrolases"/>
    <property type="match status" value="1"/>
</dbReference>
<reference evidence="14 15" key="1">
    <citation type="submission" date="2020-04" db="EMBL/GenBank/DDBJ databases">
        <title>Rhizobium sp. S-51 isolated from soil.</title>
        <authorList>
            <person name="Dahal R.H."/>
        </authorList>
    </citation>
    <scope>NUCLEOTIDE SEQUENCE [LARGE SCALE GENOMIC DNA]</scope>
    <source>
        <strain evidence="14 15">S-51</strain>
    </source>
</reference>
<dbReference type="PROSITE" id="PS50893">
    <property type="entry name" value="ABC_TRANSPORTER_2"/>
    <property type="match status" value="1"/>
</dbReference>
<dbReference type="AlphaFoldDB" id="A0A7Y0AZI1"/>